<reference evidence="2" key="1">
    <citation type="submission" date="2013-01" db="EMBL/GenBank/DDBJ databases">
        <title>Draft Genome Sequence of a Mulberry Tree, Morus notabilis C.K. Schneid.</title>
        <authorList>
            <person name="He N."/>
            <person name="Zhao S."/>
        </authorList>
    </citation>
    <scope>NUCLEOTIDE SEQUENCE</scope>
</reference>
<proteinExistence type="predicted"/>
<dbReference type="AlphaFoldDB" id="W9RL36"/>
<organism evidence="1 2">
    <name type="scientific">Morus notabilis</name>
    <dbReference type="NCBI Taxonomy" id="981085"/>
    <lineage>
        <taxon>Eukaryota</taxon>
        <taxon>Viridiplantae</taxon>
        <taxon>Streptophyta</taxon>
        <taxon>Embryophyta</taxon>
        <taxon>Tracheophyta</taxon>
        <taxon>Spermatophyta</taxon>
        <taxon>Magnoliopsida</taxon>
        <taxon>eudicotyledons</taxon>
        <taxon>Gunneridae</taxon>
        <taxon>Pentapetalae</taxon>
        <taxon>rosids</taxon>
        <taxon>fabids</taxon>
        <taxon>Rosales</taxon>
        <taxon>Moraceae</taxon>
        <taxon>Moreae</taxon>
        <taxon>Morus</taxon>
    </lineage>
</organism>
<name>W9RL36_9ROSA</name>
<accession>W9RL36</accession>
<evidence type="ECO:0000313" key="2">
    <source>
        <dbReference type="Proteomes" id="UP000030645"/>
    </source>
</evidence>
<protein>
    <submittedName>
        <fullName evidence="1">Uncharacterized protein</fullName>
    </submittedName>
</protein>
<dbReference type="Proteomes" id="UP000030645">
    <property type="component" value="Unassembled WGS sequence"/>
</dbReference>
<evidence type="ECO:0000313" key="1">
    <source>
        <dbReference type="EMBL" id="EXB80262.1"/>
    </source>
</evidence>
<sequence length="75" mass="8314">MNCMDNIDSIRLQSHIIPSRTAKAFKTQPSESPVDLTEASTLIKHILKEHQNAVGATHKLQTPYSKAACKKSCFC</sequence>
<keyword evidence="2" id="KW-1185">Reference proteome</keyword>
<gene>
    <name evidence="1" type="ORF">L484_025116</name>
</gene>
<dbReference type="EMBL" id="KE344806">
    <property type="protein sequence ID" value="EXB80262.1"/>
    <property type="molecule type" value="Genomic_DNA"/>
</dbReference>